<dbReference type="GeneID" id="30980444"/>
<dbReference type="Proteomes" id="UP000094285">
    <property type="component" value="Unassembled WGS sequence"/>
</dbReference>
<feature type="region of interest" description="Disordered" evidence="1">
    <location>
        <begin position="200"/>
        <end position="224"/>
    </location>
</feature>
<proteinExistence type="predicted"/>
<gene>
    <name evidence="2" type="ORF">CANTADRAFT_143605</name>
</gene>
<name>A0A1E4SSA8_9ASCO</name>
<dbReference type="RefSeq" id="XP_020067522.1">
    <property type="nucleotide sequence ID" value="XM_020206307.1"/>
</dbReference>
<dbReference type="AlphaFoldDB" id="A0A1E4SSA8"/>
<reference evidence="3" key="1">
    <citation type="submission" date="2016-05" db="EMBL/GenBank/DDBJ databases">
        <title>Comparative genomics of biotechnologically important yeasts.</title>
        <authorList>
            <consortium name="DOE Joint Genome Institute"/>
            <person name="Riley R."/>
            <person name="Haridas S."/>
            <person name="Wolfe K.H."/>
            <person name="Lopes M.R."/>
            <person name="Hittinger C.T."/>
            <person name="Goker M."/>
            <person name="Salamov A."/>
            <person name="Wisecaver J."/>
            <person name="Long T.M."/>
            <person name="Aerts A.L."/>
            <person name="Barry K."/>
            <person name="Choi C."/>
            <person name="Clum A."/>
            <person name="Coughlan A.Y."/>
            <person name="Deshpande S."/>
            <person name="Douglass A.P."/>
            <person name="Hanson S.J."/>
            <person name="Klenk H.-P."/>
            <person name="Labutti K."/>
            <person name="Lapidus A."/>
            <person name="Lindquist E."/>
            <person name="Lipzen A."/>
            <person name="Meier-Kolthoff J.P."/>
            <person name="Ohm R.A."/>
            <person name="Otillar R.P."/>
            <person name="Pangilinan J."/>
            <person name="Peng Y."/>
            <person name="Rokas A."/>
            <person name="Rosa C.A."/>
            <person name="Scheuner C."/>
            <person name="Sibirny A.A."/>
            <person name="Slot J.C."/>
            <person name="Stielow J.B."/>
            <person name="Sun H."/>
            <person name="Kurtzman C.P."/>
            <person name="Blackwell M."/>
            <person name="Grigoriev I.V."/>
            <person name="Jeffries T.W."/>
        </authorList>
    </citation>
    <scope>NUCLEOTIDE SEQUENCE [LARGE SCALE GENOMIC DNA]</scope>
    <source>
        <strain evidence="3">NRRL Y-17324</strain>
    </source>
</reference>
<organism evidence="2 3">
    <name type="scientific">Suhomyces tanzawaensis NRRL Y-17324</name>
    <dbReference type="NCBI Taxonomy" id="984487"/>
    <lineage>
        <taxon>Eukaryota</taxon>
        <taxon>Fungi</taxon>
        <taxon>Dikarya</taxon>
        <taxon>Ascomycota</taxon>
        <taxon>Saccharomycotina</taxon>
        <taxon>Pichiomycetes</taxon>
        <taxon>Debaryomycetaceae</taxon>
        <taxon>Suhomyces</taxon>
    </lineage>
</organism>
<feature type="compositionally biased region" description="Low complexity" evidence="1">
    <location>
        <begin position="212"/>
        <end position="224"/>
    </location>
</feature>
<dbReference type="EMBL" id="KV453909">
    <property type="protein sequence ID" value="ODV82400.1"/>
    <property type="molecule type" value="Genomic_DNA"/>
</dbReference>
<protein>
    <submittedName>
        <fullName evidence="2">Uncharacterized protein</fullName>
    </submittedName>
</protein>
<evidence type="ECO:0000313" key="2">
    <source>
        <dbReference type="EMBL" id="ODV82400.1"/>
    </source>
</evidence>
<evidence type="ECO:0000256" key="1">
    <source>
        <dbReference type="SAM" id="MobiDB-lite"/>
    </source>
</evidence>
<accession>A0A1E4SSA8</accession>
<keyword evidence="3" id="KW-1185">Reference proteome</keyword>
<sequence length="266" mass="29916">MQQVNNTQETTYNPIQSGFPRLFADRKEFWKIAKAPMPGFMAPKKDDDDVTNSEFVENALSDDDDDFYNYDINMELLLREGMEILSEDDLEQDLQDAKMAAGDLIPRYQPLPQEQIRAFEVFSAAYVRNKNSKTLEPANAPTKPQFPKAKTNTNLATYYHKQHIYGQYMLKFKESSSSSGSSSTPSIDEKVGGVQVKCPSITITRPEEEPSSSESTSNYSYTTTPSGAKIVLKHRYDPLLGKAIARAILRRSGRDVSNLHPSTLLP</sequence>
<evidence type="ECO:0000313" key="3">
    <source>
        <dbReference type="Proteomes" id="UP000094285"/>
    </source>
</evidence>